<dbReference type="Pfam" id="PF04413">
    <property type="entry name" value="Glycos_transf_N"/>
    <property type="match status" value="1"/>
</dbReference>
<comment type="function">
    <text evidence="9">Involved in lipopolysaccharide (LPS) biosynthesis. Catalyzes the transfer of 3-deoxy-D-manno-octulosonate (Kdo) residue(s) from CMP-Kdo to lipid IV(A), the tetraacyldisaccharide-1,4'-bisphosphate precursor of lipid A.</text>
</comment>
<dbReference type="Gene3D" id="3.40.50.2000">
    <property type="entry name" value="Glycogen Phosphorylase B"/>
    <property type="match status" value="1"/>
</dbReference>
<dbReference type="PANTHER" id="PTHR42755">
    <property type="entry name" value="3-DEOXY-MANNO-OCTULOSONATE CYTIDYLYLTRANSFERASE"/>
    <property type="match status" value="1"/>
</dbReference>
<dbReference type="KEGG" id="dao:Desac_1993"/>
<keyword evidence="9" id="KW-0472">Membrane</keyword>
<keyword evidence="9" id="KW-0448">Lipopolysaccharide biosynthesis</keyword>
<evidence type="ECO:0000256" key="1">
    <source>
        <dbReference type="ARBA" id="ARBA00004713"/>
    </source>
</evidence>
<proteinExistence type="inferred from homology"/>
<keyword evidence="12" id="KW-1185">Reference proteome</keyword>
<dbReference type="STRING" id="880072.Desac_1993"/>
<organism evidence="11 12">
    <name type="scientific">Desulfobacca acetoxidans (strain ATCC 700848 / DSM 11109 / ASRB2)</name>
    <dbReference type="NCBI Taxonomy" id="880072"/>
    <lineage>
        <taxon>Bacteria</taxon>
        <taxon>Pseudomonadati</taxon>
        <taxon>Thermodesulfobacteriota</taxon>
        <taxon>Desulfobaccia</taxon>
        <taxon>Desulfobaccales</taxon>
        <taxon>Desulfobaccaceae</taxon>
        <taxon>Desulfobacca</taxon>
    </lineage>
</organism>
<dbReference type="Gene3D" id="3.40.50.11720">
    <property type="entry name" value="3-Deoxy-D-manno-octulosonic-acid transferase, N-terminal domain"/>
    <property type="match status" value="1"/>
</dbReference>
<dbReference type="eggNOG" id="COG1519">
    <property type="taxonomic scope" value="Bacteria"/>
</dbReference>
<dbReference type="EMBL" id="CP002629">
    <property type="protein sequence ID" value="AEB09824.1"/>
    <property type="molecule type" value="Genomic_DNA"/>
</dbReference>
<evidence type="ECO:0000256" key="5">
    <source>
        <dbReference type="ARBA" id="ARBA00031445"/>
    </source>
</evidence>
<dbReference type="SUPFAM" id="SSF53756">
    <property type="entry name" value="UDP-Glycosyltransferase/glycogen phosphorylase"/>
    <property type="match status" value="1"/>
</dbReference>
<comment type="catalytic activity">
    <reaction evidence="6 9">
        <text>lipid IVA (E. coli) + CMP-3-deoxy-beta-D-manno-octulosonate = alpha-Kdo-(2-&gt;6)-lipid IVA (E. coli) + CMP + H(+)</text>
        <dbReference type="Rhea" id="RHEA:28066"/>
        <dbReference type="ChEBI" id="CHEBI:15378"/>
        <dbReference type="ChEBI" id="CHEBI:58603"/>
        <dbReference type="ChEBI" id="CHEBI:60364"/>
        <dbReference type="ChEBI" id="CHEBI:60377"/>
        <dbReference type="ChEBI" id="CHEBI:85987"/>
        <dbReference type="EC" id="2.4.99.12"/>
    </reaction>
</comment>
<evidence type="ECO:0000256" key="8">
    <source>
        <dbReference type="PIRSR" id="PIRSR639901-2"/>
    </source>
</evidence>
<dbReference type="GO" id="GO:0009245">
    <property type="term" value="P:lipid A biosynthetic process"/>
    <property type="evidence" value="ECO:0007669"/>
    <property type="project" value="TreeGrafter"/>
</dbReference>
<evidence type="ECO:0000256" key="2">
    <source>
        <dbReference type="ARBA" id="ARBA00012621"/>
    </source>
</evidence>
<evidence type="ECO:0000256" key="6">
    <source>
        <dbReference type="ARBA" id="ARBA00049183"/>
    </source>
</evidence>
<feature type="domain" description="3-deoxy-D-manno-octulosonic-acid transferase N-terminal" evidence="10">
    <location>
        <begin position="33"/>
        <end position="203"/>
    </location>
</feature>
<feature type="site" description="Transition state stabilizer" evidence="8">
    <location>
        <position position="201"/>
    </location>
</feature>
<sequence>MLAGLYGWPWFYWRLKSRGFGESFLPRLGLRLPAKNHDARSTRIWLHGVSVGEIAAAEPLVKELEHQTPQVQLLLSTGTETGQTVARRLYPPPKNVFYYPLDLPWTVRRYLEHLQPTIYAALETEIWPNFLMTAKRRGVKLALLNGRLSENSFRNYFRFSCYLKYIIQLFDLIAAASAEDAERFMALGAPPGKVFTTGTTKFERRQNPESWTQAKIFQEIWRPQGAPLLLAASTHPGEEEVIIRAYQALCRPYPALQLALAPRHPERAAPVGQLLGQAGLPFHSWHRLKNGLEQRRESVVLVDTVGDLFALYHLANLVFVGGSLVPHGGQNILEPAAWGKVPLYGPHLNNFTAARAMLESVAAGWPVSNLQELIQAGQYCLSHPKEMQERGRRGLRALEEHQGAARRQAELLQGLIPG</sequence>
<comment type="similarity">
    <text evidence="9">Belongs to the glycosyltransferase group 1 family.</text>
</comment>
<gene>
    <name evidence="11" type="ordered locus">Desac_1993</name>
</gene>
<feature type="active site" description="Proton acceptor" evidence="7">
    <location>
        <position position="53"/>
    </location>
</feature>
<evidence type="ECO:0000256" key="7">
    <source>
        <dbReference type="PIRSR" id="PIRSR639901-1"/>
    </source>
</evidence>
<dbReference type="GO" id="GO:0009244">
    <property type="term" value="P:lipopolysaccharide core region biosynthetic process"/>
    <property type="evidence" value="ECO:0007669"/>
    <property type="project" value="UniProtKB-UniRule"/>
</dbReference>
<evidence type="ECO:0000256" key="3">
    <source>
        <dbReference type="ARBA" id="ARBA00019077"/>
    </source>
</evidence>
<keyword evidence="4 9" id="KW-0808">Transferase</keyword>
<dbReference type="GO" id="GO:0043842">
    <property type="term" value="F:Kdo transferase activity"/>
    <property type="evidence" value="ECO:0007669"/>
    <property type="project" value="UniProtKB-EC"/>
</dbReference>
<dbReference type="EC" id="2.4.99.12" evidence="2 9"/>
<evidence type="ECO:0000313" key="12">
    <source>
        <dbReference type="Proteomes" id="UP000000483"/>
    </source>
</evidence>
<dbReference type="InterPro" id="IPR038107">
    <property type="entry name" value="Glycos_transf_N_sf"/>
</dbReference>
<dbReference type="InterPro" id="IPR007507">
    <property type="entry name" value="Glycos_transf_N"/>
</dbReference>
<dbReference type="UniPathway" id="UPA00958"/>
<name>F2NI55_DESAR</name>
<dbReference type="RefSeq" id="WP_013706933.1">
    <property type="nucleotide sequence ID" value="NC_015388.1"/>
</dbReference>
<evidence type="ECO:0000256" key="9">
    <source>
        <dbReference type="RuleBase" id="RU365103"/>
    </source>
</evidence>
<evidence type="ECO:0000256" key="4">
    <source>
        <dbReference type="ARBA" id="ARBA00022679"/>
    </source>
</evidence>
<comment type="pathway">
    <text evidence="1 9">Bacterial outer membrane biogenesis; LPS core biosynthesis.</text>
</comment>
<feature type="site" description="Transition state stabilizer" evidence="8">
    <location>
        <position position="123"/>
    </location>
</feature>
<protein>
    <recommendedName>
        <fullName evidence="3 9">3-deoxy-D-manno-octulosonic acid transferase</fullName>
        <shortName evidence="9">Kdo transferase</shortName>
        <ecNumber evidence="2 9">2.4.99.12</ecNumber>
    </recommendedName>
    <alternativeName>
        <fullName evidence="5 9">Lipid IV(A) 3-deoxy-D-manno-octulosonic acid transferase</fullName>
    </alternativeName>
</protein>
<dbReference type="Proteomes" id="UP000000483">
    <property type="component" value="Chromosome"/>
</dbReference>
<dbReference type="HOGENOM" id="CLU_036146_2_0_7"/>
<dbReference type="AlphaFoldDB" id="F2NI55"/>
<reference evidence="11 12" key="1">
    <citation type="journal article" date="2011" name="Stand. Genomic Sci.">
        <title>Complete genome sequence of the acetate-degrading sulfate reducer Desulfobacca acetoxidans type strain (ASRB2).</title>
        <authorList>
            <person name="Goker M."/>
            <person name="Teshima H."/>
            <person name="Lapidus A."/>
            <person name="Nolan M."/>
            <person name="Lucas S."/>
            <person name="Hammon N."/>
            <person name="Deshpande S."/>
            <person name="Cheng J.F."/>
            <person name="Tapia R."/>
            <person name="Han C."/>
            <person name="Goodwin L."/>
            <person name="Pitluck S."/>
            <person name="Huntemann M."/>
            <person name="Liolios K."/>
            <person name="Ivanova N."/>
            <person name="Pagani I."/>
            <person name="Mavromatis K."/>
            <person name="Ovchinikova G."/>
            <person name="Pati A."/>
            <person name="Chen A."/>
            <person name="Palaniappan K."/>
            <person name="Land M."/>
            <person name="Hauser L."/>
            <person name="Brambilla E.M."/>
            <person name="Rohde M."/>
            <person name="Spring S."/>
            <person name="Detter J.C."/>
            <person name="Woyke T."/>
            <person name="Bristow J."/>
            <person name="Eisen J.A."/>
            <person name="Markowitz V."/>
            <person name="Hugenholtz P."/>
            <person name="Kyrpides N.C."/>
            <person name="Klenk H.P."/>
        </authorList>
    </citation>
    <scope>NUCLEOTIDE SEQUENCE [LARGE SCALE GENOMIC DNA]</scope>
    <source>
        <strain evidence="12">ATCC 700848 / DSM 11109 / ASRB2</strain>
    </source>
</reference>
<comment type="subcellular location">
    <subcellularLocation>
        <location evidence="9">Cell membrane</location>
    </subcellularLocation>
</comment>
<keyword evidence="9" id="KW-1003">Cell membrane</keyword>
<accession>F2NI55</accession>
<evidence type="ECO:0000313" key="11">
    <source>
        <dbReference type="EMBL" id="AEB09824.1"/>
    </source>
</evidence>
<dbReference type="GO" id="GO:0005886">
    <property type="term" value="C:plasma membrane"/>
    <property type="evidence" value="ECO:0007669"/>
    <property type="project" value="UniProtKB-SubCell"/>
</dbReference>
<dbReference type="InterPro" id="IPR039901">
    <property type="entry name" value="Kdotransferase"/>
</dbReference>
<reference evidence="12" key="2">
    <citation type="submission" date="2011-03" db="EMBL/GenBank/DDBJ databases">
        <title>The complete genome of Desulfobacca acetoxidans DSM 11109.</title>
        <authorList>
            <consortium name="US DOE Joint Genome Institute (JGI-PGF)"/>
            <person name="Lucas S."/>
            <person name="Copeland A."/>
            <person name="Lapidus A."/>
            <person name="Bruce D."/>
            <person name="Goodwin L."/>
            <person name="Pitluck S."/>
            <person name="Peters L."/>
            <person name="Kyrpides N."/>
            <person name="Mavromatis K."/>
            <person name="Ivanova N."/>
            <person name="Ovchinnikova G."/>
            <person name="Teshima H."/>
            <person name="Detter J.C."/>
            <person name="Han C."/>
            <person name="Land M."/>
            <person name="Hauser L."/>
            <person name="Markowitz V."/>
            <person name="Cheng J.-F."/>
            <person name="Hugenholtz P."/>
            <person name="Woyke T."/>
            <person name="Wu D."/>
            <person name="Spring S."/>
            <person name="Schueler E."/>
            <person name="Brambilla E."/>
            <person name="Klenk H.-P."/>
            <person name="Eisen J.A."/>
        </authorList>
    </citation>
    <scope>NUCLEOTIDE SEQUENCE [LARGE SCALE GENOMIC DNA]</scope>
    <source>
        <strain evidence="12">ATCC 700848 / DSM 11109 / ASRB2</strain>
    </source>
</reference>
<dbReference type="PANTHER" id="PTHR42755:SF1">
    <property type="entry name" value="3-DEOXY-D-MANNO-OCTULOSONIC ACID TRANSFERASE, MITOCHONDRIAL-RELATED"/>
    <property type="match status" value="1"/>
</dbReference>
<evidence type="ECO:0000259" key="10">
    <source>
        <dbReference type="Pfam" id="PF04413"/>
    </source>
</evidence>